<evidence type="ECO:0000259" key="5">
    <source>
        <dbReference type="SMART" id="SM00829"/>
    </source>
</evidence>
<keyword evidence="9" id="KW-1185">Reference proteome</keyword>
<dbReference type="InterPro" id="IPR013149">
    <property type="entry name" value="ADH-like_C"/>
</dbReference>
<dbReference type="AlphaFoldDB" id="A0AAE7RCX1"/>
<keyword evidence="2" id="KW-0479">Metal-binding</keyword>
<keyword evidence="3" id="KW-0862">Zinc</keyword>
<geneLocation type="plasmid" evidence="7 8">
    <name>pW2_73_1</name>
</geneLocation>
<evidence type="ECO:0000313" key="8">
    <source>
        <dbReference type="Proteomes" id="UP000663912"/>
    </source>
</evidence>
<gene>
    <name evidence="6" type="ORF">G6L72_24280</name>
    <name evidence="7" type="ORF">G6M88_23125</name>
</gene>
<dbReference type="Proteomes" id="UP000663912">
    <property type="component" value="Plasmid pW2_73_1"/>
</dbReference>
<dbReference type="KEGG" id="arui:G6M88_23125"/>
<dbReference type="InterPro" id="IPR020843">
    <property type="entry name" value="ER"/>
</dbReference>
<feature type="domain" description="Enoyl reductase (ER)" evidence="5">
    <location>
        <begin position="79"/>
        <end position="410"/>
    </location>
</feature>
<keyword evidence="4" id="KW-0560">Oxidoreductase</keyword>
<evidence type="ECO:0000313" key="7">
    <source>
        <dbReference type="EMBL" id="QTG03352.1"/>
    </source>
</evidence>
<dbReference type="SUPFAM" id="SSF51735">
    <property type="entry name" value="NAD(P)-binding Rossmann-fold domains"/>
    <property type="match status" value="1"/>
</dbReference>
<dbReference type="Pfam" id="PF08240">
    <property type="entry name" value="ADH_N"/>
    <property type="match status" value="1"/>
</dbReference>
<dbReference type="PANTHER" id="PTHR42683">
    <property type="entry name" value="ALDEHYDE REDUCTASE"/>
    <property type="match status" value="1"/>
</dbReference>
<keyword evidence="7" id="KW-0614">Plasmid</keyword>
<organism evidence="7 8">
    <name type="scientific">Agrobacterium rubi</name>
    <dbReference type="NCBI Taxonomy" id="28099"/>
    <lineage>
        <taxon>Bacteria</taxon>
        <taxon>Pseudomonadati</taxon>
        <taxon>Pseudomonadota</taxon>
        <taxon>Alphaproteobacteria</taxon>
        <taxon>Hyphomicrobiales</taxon>
        <taxon>Rhizobiaceae</taxon>
        <taxon>Rhizobium/Agrobacterium group</taxon>
        <taxon>Agrobacterium</taxon>
    </lineage>
</organism>
<accession>A0AAE7RCX1</accession>
<dbReference type="SMART" id="SM00829">
    <property type="entry name" value="PKS_ER"/>
    <property type="match status" value="1"/>
</dbReference>
<evidence type="ECO:0000313" key="9">
    <source>
        <dbReference type="Proteomes" id="UP000822331"/>
    </source>
</evidence>
<sequence>MCEQCGDASHFAHSAADRKLSAALSSRRQFVATAMTGAALLGASTPLFASKAFGQVPTPSAPSQAMADGYPAVGYIADGTNSPLHRYSFTRRNLRADDVLIDILYSGVCHSDIHTVNGDWGQLSAPTIPGHEILGRVAAVGSSVSKFKVGDVAGVGCLVNSCGQCEYCRQGLEQYCSVGATFTYNSKDENGQQTQGGYANKIVVKESFVIKLPEKMNVAAAAPLLCAGVTTFSPMQHWNVGPEGKVGVVGLGGLGHMAVKIFKARGNDVTIFTTSENKIGDAQRLGASGAVLWSDKAEFDRLAGQFDFLLTTVPRTFELDPFVNLLKVGGTIVNVGDLNNFDTGFNNGALAGRRKQIGGSLIGGIAETQEIIDYCASRNILADVEVIPIEKINEAWRRVVDKDVRYRFVIDMSTLHA</sequence>
<dbReference type="CDD" id="cd05283">
    <property type="entry name" value="CAD1"/>
    <property type="match status" value="1"/>
</dbReference>
<dbReference type="EMBL" id="JAAMCP010000017">
    <property type="protein sequence ID" value="NTF39809.1"/>
    <property type="molecule type" value="Genomic_DNA"/>
</dbReference>
<dbReference type="GO" id="GO:0008106">
    <property type="term" value="F:alcohol dehydrogenase (NADP+) activity"/>
    <property type="evidence" value="ECO:0007669"/>
    <property type="project" value="UniProtKB-ARBA"/>
</dbReference>
<dbReference type="Proteomes" id="UP000822331">
    <property type="component" value="Unassembled WGS sequence"/>
</dbReference>
<dbReference type="EMBL" id="CP049208">
    <property type="protein sequence ID" value="QTG03352.1"/>
    <property type="molecule type" value="Genomic_DNA"/>
</dbReference>
<protein>
    <submittedName>
        <fullName evidence="7">NAD(P)-dependent alcohol dehydrogenase</fullName>
    </submittedName>
</protein>
<dbReference type="InterPro" id="IPR047109">
    <property type="entry name" value="CAD-like"/>
</dbReference>
<dbReference type="GO" id="GO:0046872">
    <property type="term" value="F:metal ion binding"/>
    <property type="evidence" value="ECO:0007669"/>
    <property type="project" value="UniProtKB-KW"/>
</dbReference>
<dbReference type="InterPro" id="IPR036291">
    <property type="entry name" value="NAD(P)-bd_dom_sf"/>
</dbReference>
<comment type="cofactor">
    <cofactor evidence="1">
        <name>Zn(2+)</name>
        <dbReference type="ChEBI" id="CHEBI:29105"/>
    </cofactor>
</comment>
<evidence type="ECO:0000256" key="1">
    <source>
        <dbReference type="ARBA" id="ARBA00001947"/>
    </source>
</evidence>
<reference evidence="6 9" key="1">
    <citation type="journal article" date="2020" name="Science">
        <title>Unexpected conservation and global transmission of agrobacterial virulence plasmids.</title>
        <authorList>
            <person name="Weisberg A.J."/>
            <person name="Davis E.W. 2nd"/>
            <person name="Tabima J."/>
            <person name="Belcher M.S."/>
            <person name="Miller M."/>
            <person name="Kuo C.H."/>
            <person name="Loper J.E."/>
            <person name="Grunwald N.J."/>
            <person name="Putnam M.L."/>
            <person name="Chang J.H."/>
        </authorList>
    </citation>
    <scope>NUCLEOTIDE SEQUENCE [LARGE SCALE GENOMIC DNA]</scope>
    <source>
        <strain evidence="6 9">A19/93</strain>
    </source>
</reference>
<name>A0AAE7RCX1_9HYPH</name>
<evidence type="ECO:0000256" key="4">
    <source>
        <dbReference type="ARBA" id="ARBA00023002"/>
    </source>
</evidence>
<dbReference type="SUPFAM" id="SSF50129">
    <property type="entry name" value="GroES-like"/>
    <property type="match status" value="1"/>
</dbReference>
<dbReference type="InterPro" id="IPR013154">
    <property type="entry name" value="ADH-like_N"/>
</dbReference>
<evidence type="ECO:0000313" key="6">
    <source>
        <dbReference type="EMBL" id="NTF39809.1"/>
    </source>
</evidence>
<reference evidence="7" key="2">
    <citation type="submission" date="2020-02" db="EMBL/GenBank/DDBJ databases">
        <title>Unexpected conservation and global transmission of agrobacterial virulence plasmids.</title>
        <authorList>
            <person name="Weisberg A.J."/>
            <person name="Davis E.W. II"/>
            <person name="Tabima J.R."/>
            <person name="Belcher M.S."/>
            <person name="Miller M."/>
            <person name="Kuo C.-H."/>
            <person name="Loper J.E."/>
            <person name="Grunwald N.J."/>
            <person name="Putnam M.L."/>
            <person name="Chang J.H."/>
        </authorList>
    </citation>
    <scope>NUCLEOTIDE SEQUENCE</scope>
    <source>
        <strain evidence="7">W2/73</strain>
        <plasmid evidence="7">pW2_73_1</plasmid>
    </source>
</reference>
<evidence type="ECO:0000256" key="2">
    <source>
        <dbReference type="ARBA" id="ARBA00022723"/>
    </source>
</evidence>
<dbReference type="Gene3D" id="3.40.50.720">
    <property type="entry name" value="NAD(P)-binding Rossmann-like Domain"/>
    <property type="match status" value="1"/>
</dbReference>
<dbReference type="InterPro" id="IPR011032">
    <property type="entry name" value="GroES-like_sf"/>
</dbReference>
<evidence type="ECO:0000256" key="3">
    <source>
        <dbReference type="ARBA" id="ARBA00022833"/>
    </source>
</evidence>
<dbReference type="Gene3D" id="3.90.180.10">
    <property type="entry name" value="Medium-chain alcohol dehydrogenases, catalytic domain"/>
    <property type="match status" value="1"/>
</dbReference>
<proteinExistence type="predicted"/>
<dbReference type="FunFam" id="3.40.50.720:FF:000022">
    <property type="entry name" value="Cinnamyl alcohol dehydrogenase"/>
    <property type="match status" value="1"/>
</dbReference>
<dbReference type="Pfam" id="PF00107">
    <property type="entry name" value="ADH_zinc_N"/>
    <property type="match status" value="1"/>
</dbReference>